<dbReference type="RefSeq" id="WP_015020771.1">
    <property type="nucleotide sequence ID" value="NC_018719.1"/>
</dbReference>
<gene>
    <name evidence="1" type="ordered locus">Ngar_c33230</name>
</gene>
<dbReference type="InParanoid" id="K0IL88"/>
<proteinExistence type="predicted"/>
<keyword evidence="2" id="KW-1185">Reference proteome</keyword>
<dbReference type="GeneID" id="13797133"/>
<dbReference type="Proteomes" id="UP000008037">
    <property type="component" value="Chromosome"/>
</dbReference>
<dbReference type="KEGG" id="nga:Ngar_c33230"/>
<dbReference type="HOGENOM" id="CLU_2476124_0_0_2"/>
<protein>
    <submittedName>
        <fullName evidence="1">Uncharacterized protein</fullName>
    </submittedName>
</protein>
<dbReference type="AlphaFoldDB" id="K0IL88"/>
<reference evidence="1 2" key="1">
    <citation type="journal article" date="2012" name="Environ. Microbiol.">
        <title>The genome of the ammonia-oxidizing Candidatus Nitrososphaera gargensis: insights into metabolic versatility and environmental adaptations.</title>
        <authorList>
            <person name="Spang A."/>
            <person name="Poehlein A."/>
            <person name="Offre P."/>
            <person name="Zumbragel S."/>
            <person name="Haider S."/>
            <person name="Rychlik N."/>
            <person name="Nowka B."/>
            <person name="Schmeisser C."/>
            <person name="Lebedeva E.V."/>
            <person name="Rattei T."/>
            <person name="Bohm C."/>
            <person name="Schmid M."/>
            <person name="Galushko A."/>
            <person name="Hatzenpichler R."/>
            <person name="Weinmaier T."/>
            <person name="Daniel R."/>
            <person name="Schleper C."/>
            <person name="Spieck E."/>
            <person name="Streit W."/>
            <person name="Wagner M."/>
        </authorList>
    </citation>
    <scope>NUCLEOTIDE SEQUENCE [LARGE SCALE GENOMIC DNA]</scope>
    <source>
        <strain evidence="2">Ga9.2</strain>
    </source>
</reference>
<evidence type="ECO:0000313" key="2">
    <source>
        <dbReference type="Proteomes" id="UP000008037"/>
    </source>
</evidence>
<sequence>MIKASCQQALFVIALAEEMPALEKITTAEHKFDGFFPAEKCTSIMFFPAYILISLLYKFEVSPKECCRRKIEKIGQEQGQKQHQLLH</sequence>
<dbReference type="BioCyc" id="CNIT1237085:G1324-3323-MONOMER"/>
<accession>K0IL88</accession>
<name>K0IL88_NITGG</name>
<dbReference type="EMBL" id="CP002408">
    <property type="protein sequence ID" value="AFU60238.1"/>
    <property type="molecule type" value="Genomic_DNA"/>
</dbReference>
<evidence type="ECO:0000313" key="1">
    <source>
        <dbReference type="EMBL" id="AFU60238.1"/>
    </source>
</evidence>
<organism evidence="1 2">
    <name type="scientific">Nitrososphaera gargensis (strain Ga9.2)</name>
    <dbReference type="NCBI Taxonomy" id="1237085"/>
    <lineage>
        <taxon>Archaea</taxon>
        <taxon>Nitrososphaerota</taxon>
        <taxon>Nitrososphaeria</taxon>
        <taxon>Nitrososphaerales</taxon>
        <taxon>Nitrososphaeraceae</taxon>
        <taxon>Nitrososphaera</taxon>
    </lineage>
</organism>